<dbReference type="HOGENOM" id="CLU_2472717_0_0_1"/>
<sequence>MWDPLTCGVHMSSSHLPFLIPLPLSLLSFSPRTLFTTGAAVGTAVVGRGGGVGTPPPFRRLSSCSPPAARPLAVLLATEDETHALMPP</sequence>
<protein>
    <submittedName>
        <fullName evidence="1">Uncharacterized protein</fullName>
    </submittedName>
</protein>
<evidence type="ECO:0000313" key="2">
    <source>
        <dbReference type="Proteomes" id="UP000026961"/>
    </source>
</evidence>
<keyword evidence="2" id="KW-1185">Reference proteome</keyword>
<dbReference type="EnsemblPlants" id="OGLUM05G05590.1">
    <property type="protein sequence ID" value="OGLUM05G05590.1"/>
    <property type="gene ID" value="OGLUM05G05590"/>
</dbReference>
<name>A0A0D9ZV27_9ORYZ</name>
<dbReference type="Gramene" id="OGLUM05G05590.1">
    <property type="protein sequence ID" value="OGLUM05G05590.1"/>
    <property type="gene ID" value="OGLUM05G05590"/>
</dbReference>
<dbReference type="Proteomes" id="UP000026961">
    <property type="component" value="Chromosome 5"/>
</dbReference>
<evidence type="ECO:0000313" key="1">
    <source>
        <dbReference type="EnsemblPlants" id="OGLUM05G05590.1"/>
    </source>
</evidence>
<reference evidence="1" key="2">
    <citation type="submission" date="2018-05" db="EMBL/GenBank/DDBJ databases">
        <title>OgluRS3 (Oryza glumaepatula Reference Sequence Version 3).</title>
        <authorList>
            <person name="Zhang J."/>
            <person name="Kudrna D."/>
            <person name="Lee S."/>
            <person name="Talag J."/>
            <person name="Welchert J."/>
            <person name="Wing R.A."/>
        </authorList>
    </citation>
    <scope>NUCLEOTIDE SEQUENCE [LARGE SCALE GENOMIC DNA]</scope>
</reference>
<proteinExistence type="predicted"/>
<organism evidence="1">
    <name type="scientific">Oryza glumipatula</name>
    <dbReference type="NCBI Taxonomy" id="40148"/>
    <lineage>
        <taxon>Eukaryota</taxon>
        <taxon>Viridiplantae</taxon>
        <taxon>Streptophyta</taxon>
        <taxon>Embryophyta</taxon>
        <taxon>Tracheophyta</taxon>
        <taxon>Spermatophyta</taxon>
        <taxon>Magnoliopsida</taxon>
        <taxon>Liliopsida</taxon>
        <taxon>Poales</taxon>
        <taxon>Poaceae</taxon>
        <taxon>BOP clade</taxon>
        <taxon>Oryzoideae</taxon>
        <taxon>Oryzeae</taxon>
        <taxon>Oryzinae</taxon>
        <taxon>Oryza</taxon>
    </lineage>
</organism>
<reference evidence="1" key="1">
    <citation type="submission" date="2015-04" db="UniProtKB">
        <authorList>
            <consortium name="EnsemblPlants"/>
        </authorList>
    </citation>
    <scope>IDENTIFICATION</scope>
</reference>
<accession>A0A0D9ZV27</accession>
<dbReference type="AlphaFoldDB" id="A0A0D9ZV27"/>